<evidence type="ECO:0000259" key="12">
    <source>
        <dbReference type="Pfam" id="PF02875"/>
    </source>
</evidence>
<dbReference type="Pfam" id="PF08245">
    <property type="entry name" value="Mur_ligase_M"/>
    <property type="match status" value="1"/>
</dbReference>
<evidence type="ECO:0000256" key="10">
    <source>
        <dbReference type="ARBA" id="ARBA00047493"/>
    </source>
</evidence>
<dbReference type="Proteomes" id="UP000824165">
    <property type="component" value="Unassembled WGS sequence"/>
</dbReference>
<evidence type="ECO:0000256" key="3">
    <source>
        <dbReference type="ARBA" id="ARBA00013025"/>
    </source>
</evidence>
<evidence type="ECO:0000256" key="6">
    <source>
        <dbReference type="ARBA" id="ARBA00022741"/>
    </source>
</evidence>
<evidence type="ECO:0000256" key="4">
    <source>
        <dbReference type="ARBA" id="ARBA00022598"/>
    </source>
</evidence>
<reference evidence="14" key="1">
    <citation type="submission" date="2020-10" db="EMBL/GenBank/DDBJ databases">
        <authorList>
            <person name="Gilroy R."/>
        </authorList>
    </citation>
    <scope>NUCLEOTIDE SEQUENCE</scope>
    <source>
        <strain evidence="14">CHK181-108</strain>
    </source>
</reference>
<dbReference type="GO" id="GO:0004326">
    <property type="term" value="F:tetrahydrofolylpolyglutamate synthase activity"/>
    <property type="evidence" value="ECO:0007669"/>
    <property type="project" value="UniProtKB-EC"/>
</dbReference>
<sequence length="412" mass="44367">MEYEEALSYIHSIPKFVRPLGNAALGGLLKSLGEPQKRLKFVHIAGTNGKGSAAAIISAALCRAGYKTGLFTSPFIEVFNERIQINGKNIADDELALYTERIRAASEAGGFSVSEFAFITALAFLYFKEKGCDIVVLETGMGGRLDATNIIDCPLVSVIMSISFDHMQYLGNTIEEIAAEKCGIIKKGGIAVSYANKGAAMRVIEEYAEKAGAKLIRAGSTEPADGGFIYKVKKYPLALKGAYQPDNAAAALETLWALRPLGINISDGDILRALSEVKWMARFEFVAGNVVIDGGHNIDGIRALVRSLELDGRRVIAVAAMMEDKSFAECAAELSKAVDYVIATELDMARCLKADELLKYFTASGEAAPNPRAALEKAFELADENTLICVCGSLYLAGEIRKMFHAKGLPPL</sequence>
<dbReference type="InterPro" id="IPR001645">
    <property type="entry name" value="Folylpolyglutamate_synth"/>
</dbReference>
<dbReference type="SUPFAM" id="SSF53244">
    <property type="entry name" value="MurD-like peptide ligases, peptide-binding domain"/>
    <property type="match status" value="1"/>
</dbReference>
<accession>A0A9D1H3D6</accession>
<name>A0A9D1H3D6_9FIRM</name>
<evidence type="ECO:0000313" key="14">
    <source>
        <dbReference type="EMBL" id="HIT84474.1"/>
    </source>
</evidence>
<dbReference type="NCBIfam" id="TIGR01499">
    <property type="entry name" value="folC"/>
    <property type="match status" value="1"/>
</dbReference>
<dbReference type="InterPro" id="IPR018109">
    <property type="entry name" value="Folylpolyglutamate_synth_CS"/>
</dbReference>
<evidence type="ECO:0000256" key="8">
    <source>
        <dbReference type="ARBA" id="ARBA00022842"/>
    </source>
</evidence>
<proteinExistence type="inferred from homology"/>
<comment type="caution">
    <text evidence="14">The sequence shown here is derived from an EMBL/GenBank/DDBJ whole genome shotgun (WGS) entry which is preliminary data.</text>
</comment>
<dbReference type="GO" id="GO:0008841">
    <property type="term" value="F:dihydrofolate synthase activity"/>
    <property type="evidence" value="ECO:0007669"/>
    <property type="project" value="TreeGrafter"/>
</dbReference>
<dbReference type="GO" id="GO:0046872">
    <property type="term" value="F:metal ion binding"/>
    <property type="evidence" value="ECO:0007669"/>
    <property type="project" value="UniProtKB-KW"/>
</dbReference>
<dbReference type="InterPro" id="IPR004101">
    <property type="entry name" value="Mur_ligase_C"/>
</dbReference>
<dbReference type="SUPFAM" id="SSF53623">
    <property type="entry name" value="MurD-like peptide ligases, catalytic domain"/>
    <property type="match status" value="1"/>
</dbReference>
<dbReference type="EMBL" id="DVLU01000007">
    <property type="protein sequence ID" value="HIT84474.1"/>
    <property type="molecule type" value="Genomic_DNA"/>
</dbReference>
<keyword evidence="4 11" id="KW-0436">Ligase</keyword>
<dbReference type="PANTHER" id="PTHR11136">
    <property type="entry name" value="FOLYLPOLYGLUTAMATE SYNTHASE-RELATED"/>
    <property type="match status" value="1"/>
</dbReference>
<protein>
    <recommendedName>
        <fullName evidence="3">tetrahydrofolate synthase</fullName>
        <ecNumber evidence="3">6.3.2.17</ecNumber>
    </recommendedName>
    <alternativeName>
        <fullName evidence="9">Tetrahydrofolylpolyglutamate synthase</fullName>
    </alternativeName>
</protein>
<dbReference type="PIRSF" id="PIRSF001563">
    <property type="entry name" value="Folylpolyglu_synth"/>
    <property type="match status" value="1"/>
</dbReference>
<feature type="domain" description="Mur ligase central" evidence="13">
    <location>
        <begin position="44"/>
        <end position="225"/>
    </location>
</feature>
<keyword evidence="8" id="KW-0460">Magnesium</keyword>
<dbReference type="InterPro" id="IPR013221">
    <property type="entry name" value="Mur_ligase_cen"/>
</dbReference>
<dbReference type="EC" id="6.3.2.17" evidence="3"/>
<dbReference type="Gene3D" id="3.90.190.20">
    <property type="entry name" value="Mur ligase, C-terminal domain"/>
    <property type="match status" value="1"/>
</dbReference>
<evidence type="ECO:0000256" key="2">
    <source>
        <dbReference type="ARBA" id="ARBA00008276"/>
    </source>
</evidence>
<keyword evidence="7 11" id="KW-0067">ATP-binding</keyword>
<evidence type="ECO:0000256" key="9">
    <source>
        <dbReference type="ARBA" id="ARBA00030592"/>
    </source>
</evidence>
<dbReference type="GO" id="GO:0005737">
    <property type="term" value="C:cytoplasm"/>
    <property type="evidence" value="ECO:0007669"/>
    <property type="project" value="TreeGrafter"/>
</dbReference>
<dbReference type="PANTHER" id="PTHR11136:SF0">
    <property type="entry name" value="DIHYDROFOLATE SYNTHETASE-RELATED"/>
    <property type="match status" value="1"/>
</dbReference>
<keyword evidence="6 11" id="KW-0547">Nucleotide-binding</keyword>
<dbReference type="PROSITE" id="PS01012">
    <property type="entry name" value="FOLYLPOLYGLU_SYNT_2"/>
    <property type="match status" value="1"/>
</dbReference>
<evidence type="ECO:0000256" key="1">
    <source>
        <dbReference type="ARBA" id="ARBA00001946"/>
    </source>
</evidence>
<evidence type="ECO:0000259" key="13">
    <source>
        <dbReference type="Pfam" id="PF08245"/>
    </source>
</evidence>
<evidence type="ECO:0000256" key="11">
    <source>
        <dbReference type="PIRNR" id="PIRNR001563"/>
    </source>
</evidence>
<dbReference type="GO" id="GO:0005524">
    <property type="term" value="F:ATP binding"/>
    <property type="evidence" value="ECO:0007669"/>
    <property type="project" value="UniProtKB-KW"/>
</dbReference>
<feature type="domain" description="Mur ligase C-terminal" evidence="12">
    <location>
        <begin position="282"/>
        <end position="393"/>
    </location>
</feature>
<dbReference type="Gene3D" id="3.40.1190.10">
    <property type="entry name" value="Mur-like, catalytic domain"/>
    <property type="match status" value="1"/>
</dbReference>
<comment type="cofactor">
    <cofactor evidence="1">
        <name>Mg(2+)</name>
        <dbReference type="ChEBI" id="CHEBI:18420"/>
    </cofactor>
</comment>
<evidence type="ECO:0000256" key="7">
    <source>
        <dbReference type="ARBA" id="ARBA00022840"/>
    </source>
</evidence>
<reference evidence="14" key="2">
    <citation type="journal article" date="2021" name="PeerJ">
        <title>Extensive microbial diversity within the chicken gut microbiome revealed by metagenomics and culture.</title>
        <authorList>
            <person name="Gilroy R."/>
            <person name="Ravi A."/>
            <person name="Getino M."/>
            <person name="Pursley I."/>
            <person name="Horton D.L."/>
            <person name="Alikhan N.F."/>
            <person name="Baker D."/>
            <person name="Gharbi K."/>
            <person name="Hall N."/>
            <person name="Watson M."/>
            <person name="Adriaenssens E.M."/>
            <person name="Foster-Nyarko E."/>
            <person name="Jarju S."/>
            <person name="Secka A."/>
            <person name="Antonio M."/>
            <person name="Oren A."/>
            <person name="Chaudhuri R.R."/>
            <person name="La Ragione R."/>
            <person name="Hildebrand F."/>
            <person name="Pallen M.J."/>
        </authorList>
    </citation>
    <scope>NUCLEOTIDE SEQUENCE</scope>
    <source>
        <strain evidence="14">CHK181-108</strain>
    </source>
</reference>
<evidence type="ECO:0000256" key="5">
    <source>
        <dbReference type="ARBA" id="ARBA00022723"/>
    </source>
</evidence>
<dbReference type="Pfam" id="PF02875">
    <property type="entry name" value="Mur_ligase_C"/>
    <property type="match status" value="1"/>
</dbReference>
<dbReference type="FunFam" id="3.40.1190.10:FF:000011">
    <property type="entry name" value="Folylpolyglutamate synthase/dihydrofolate synthase"/>
    <property type="match status" value="1"/>
</dbReference>
<dbReference type="InterPro" id="IPR036565">
    <property type="entry name" value="Mur-like_cat_sf"/>
</dbReference>
<gene>
    <name evidence="14" type="ORF">IAA60_01075</name>
</gene>
<comment type="similarity">
    <text evidence="2 11">Belongs to the folylpolyglutamate synthase family.</text>
</comment>
<comment type="catalytic activity">
    <reaction evidence="10">
        <text>(6S)-5,6,7,8-tetrahydrofolyl-(gamma-L-Glu)(n) + L-glutamate + ATP = (6S)-5,6,7,8-tetrahydrofolyl-(gamma-L-Glu)(n+1) + ADP + phosphate + H(+)</text>
        <dbReference type="Rhea" id="RHEA:10580"/>
        <dbReference type="Rhea" id="RHEA-COMP:14738"/>
        <dbReference type="Rhea" id="RHEA-COMP:14740"/>
        <dbReference type="ChEBI" id="CHEBI:15378"/>
        <dbReference type="ChEBI" id="CHEBI:29985"/>
        <dbReference type="ChEBI" id="CHEBI:30616"/>
        <dbReference type="ChEBI" id="CHEBI:43474"/>
        <dbReference type="ChEBI" id="CHEBI:141005"/>
        <dbReference type="ChEBI" id="CHEBI:456216"/>
        <dbReference type="EC" id="6.3.2.17"/>
    </reaction>
</comment>
<keyword evidence="5" id="KW-0479">Metal-binding</keyword>
<organism evidence="14 15">
    <name type="scientific">Candidatus Ornithomonoglobus intestinigallinarum</name>
    <dbReference type="NCBI Taxonomy" id="2840894"/>
    <lineage>
        <taxon>Bacteria</taxon>
        <taxon>Bacillati</taxon>
        <taxon>Bacillota</taxon>
        <taxon>Clostridia</taxon>
        <taxon>Candidatus Ornithomonoglobus</taxon>
    </lineage>
</organism>
<evidence type="ECO:0000313" key="15">
    <source>
        <dbReference type="Proteomes" id="UP000824165"/>
    </source>
</evidence>
<dbReference type="InterPro" id="IPR036615">
    <property type="entry name" value="Mur_ligase_C_dom_sf"/>
</dbReference>
<dbReference type="AlphaFoldDB" id="A0A9D1H3D6"/>